<dbReference type="EMBL" id="BAABJI010000004">
    <property type="protein sequence ID" value="GAA4929123.1"/>
    <property type="molecule type" value="Genomic_DNA"/>
</dbReference>
<reference evidence="4" key="1">
    <citation type="journal article" date="2019" name="Int. J. Syst. Evol. Microbiol.">
        <title>The Global Catalogue of Microorganisms (GCM) 10K type strain sequencing project: providing services to taxonomists for standard genome sequencing and annotation.</title>
        <authorList>
            <consortium name="The Broad Institute Genomics Platform"/>
            <consortium name="The Broad Institute Genome Sequencing Center for Infectious Disease"/>
            <person name="Wu L."/>
            <person name="Ma J."/>
        </authorList>
    </citation>
    <scope>NUCLEOTIDE SEQUENCE [LARGE SCALE GENOMIC DNA]</scope>
    <source>
        <strain evidence="4">JCM 18283</strain>
    </source>
</reference>
<dbReference type="InterPro" id="IPR052710">
    <property type="entry name" value="CAAX_protease"/>
</dbReference>
<keyword evidence="1" id="KW-0472">Membrane</keyword>
<dbReference type="Proteomes" id="UP001501436">
    <property type="component" value="Unassembled WGS sequence"/>
</dbReference>
<dbReference type="InterPro" id="IPR003675">
    <property type="entry name" value="Rce1/LyrA-like_dom"/>
</dbReference>
<keyword evidence="1" id="KW-0812">Transmembrane</keyword>
<evidence type="ECO:0000259" key="2">
    <source>
        <dbReference type="Pfam" id="PF02517"/>
    </source>
</evidence>
<feature type="transmembrane region" description="Helical" evidence="1">
    <location>
        <begin position="15"/>
        <end position="42"/>
    </location>
</feature>
<protein>
    <recommendedName>
        <fullName evidence="2">CAAX prenyl protease 2/Lysostaphin resistance protein A-like domain-containing protein</fullName>
    </recommendedName>
</protein>
<dbReference type="PANTHER" id="PTHR36435">
    <property type="entry name" value="SLR1288 PROTEIN"/>
    <property type="match status" value="1"/>
</dbReference>
<feature type="transmembrane region" description="Helical" evidence="1">
    <location>
        <begin position="105"/>
        <end position="125"/>
    </location>
</feature>
<gene>
    <name evidence="3" type="ORF">GCM10023313_37270</name>
</gene>
<evidence type="ECO:0000256" key="1">
    <source>
        <dbReference type="SAM" id="Phobius"/>
    </source>
</evidence>
<feature type="domain" description="CAAX prenyl protease 2/Lysostaphin resistance protein A-like" evidence="2">
    <location>
        <begin position="167"/>
        <end position="254"/>
    </location>
</feature>
<sequence length="310" mass="35117">MTESADYHIKPIKQLLYLILVFFAFTLLANLVSLAWVAILYGKNITNQMQVVSKGSPQEVLNALKIVLALGTTIGMFLAPALYFSRFIVYNVDDYIKPTVKFSPLLLPLVLAIMLFSFPVMEMLININAKLALPEFLKGVERWMRQSENDTNRMIEAVLQTDTVGHFIISILIVAILPAIGEEFMFRGCLQTIFGQWTGNKHAAIWITAFIFSAMHLQFFGFLPRLMLGALFGYMAAYSGSIWPGVLAHFINNGAAVVATYLYQNKKTNIDPNSDHIFNYPLYIISFIIILFLFWIFKNVASGKRNIPEY</sequence>
<keyword evidence="4" id="KW-1185">Reference proteome</keyword>
<comment type="caution">
    <text evidence="3">The sequence shown here is derived from an EMBL/GenBank/DDBJ whole genome shotgun (WGS) entry which is preliminary data.</text>
</comment>
<name>A0ABP9G5C6_9SPHI</name>
<feature type="transmembrane region" description="Helical" evidence="1">
    <location>
        <begin position="63"/>
        <end position="85"/>
    </location>
</feature>
<evidence type="ECO:0000313" key="4">
    <source>
        <dbReference type="Proteomes" id="UP001501436"/>
    </source>
</evidence>
<keyword evidence="1" id="KW-1133">Transmembrane helix</keyword>
<evidence type="ECO:0000313" key="3">
    <source>
        <dbReference type="EMBL" id="GAA4929123.1"/>
    </source>
</evidence>
<dbReference type="PANTHER" id="PTHR36435:SF1">
    <property type="entry name" value="CAAX AMINO TERMINAL PROTEASE FAMILY PROTEIN"/>
    <property type="match status" value="1"/>
</dbReference>
<organism evidence="3 4">
    <name type="scientific">Mucilaginibacter defluvii</name>
    <dbReference type="NCBI Taxonomy" id="1196019"/>
    <lineage>
        <taxon>Bacteria</taxon>
        <taxon>Pseudomonadati</taxon>
        <taxon>Bacteroidota</taxon>
        <taxon>Sphingobacteriia</taxon>
        <taxon>Sphingobacteriales</taxon>
        <taxon>Sphingobacteriaceae</taxon>
        <taxon>Mucilaginibacter</taxon>
    </lineage>
</organism>
<accession>A0ABP9G5C6</accession>
<proteinExistence type="predicted"/>
<feature type="transmembrane region" description="Helical" evidence="1">
    <location>
        <begin position="203"/>
        <end position="223"/>
    </location>
</feature>
<dbReference type="Pfam" id="PF02517">
    <property type="entry name" value="Rce1-like"/>
    <property type="match status" value="1"/>
</dbReference>
<feature type="transmembrane region" description="Helical" evidence="1">
    <location>
        <begin position="163"/>
        <end position="181"/>
    </location>
</feature>
<feature type="transmembrane region" description="Helical" evidence="1">
    <location>
        <begin position="277"/>
        <end position="297"/>
    </location>
</feature>
<dbReference type="RefSeq" id="WP_345333773.1">
    <property type="nucleotide sequence ID" value="NZ_BAABJI010000004.1"/>
</dbReference>